<evidence type="ECO:0008006" key="3">
    <source>
        <dbReference type="Google" id="ProtNLM"/>
    </source>
</evidence>
<accession>A0ABY9P7T5</accession>
<proteinExistence type="predicted"/>
<keyword evidence="2" id="KW-1185">Reference proteome</keyword>
<protein>
    <recommendedName>
        <fullName evidence="3">Restriction endonuclease</fullName>
    </recommendedName>
</protein>
<dbReference type="Proteomes" id="UP001229313">
    <property type="component" value="Chromosome"/>
</dbReference>
<organism evidence="1 2">
    <name type="scientific">Lysobacter yananisis</name>
    <dbReference type="NCBI Taxonomy" id="1003114"/>
    <lineage>
        <taxon>Bacteria</taxon>
        <taxon>Pseudomonadati</taxon>
        <taxon>Pseudomonadota</taxon>
        <taxon>Gammaproteobacteria</taxon>
        <taxon>Lysobacterales</taxon>
        <taxon>Lysobacteraceae</taxon>
        <taxon>Lysobacter</taxon>
    </lineage>
</organism>
<reference evidence="1 2" key="1">
    <citation type="submission" date="2023-08" db="EMBL/GenBank/DDBJ databases">
        <title>The whole genome sequence of Lysobacter yananisis.</title>
        <authorList>
            <person name="Sun H."/>
        </authorList>
    </citation>
    <scope>NUCLEOTIDE SEQUENCE [LARGE SCALE GENOMIC DNA]</scope>
    <source>
        <strain evidence="1 2">SNNU513</strain>
    </source>
</reference>
<sequence>MKPEAIENMSLRDLAALNGLNSQLDDMLRRLTISTHEEFVESVEIDLERIIRGLESGAAVREEDGEDRLTEEIINCLCQLSYIAAHDENYNGHSDVVVRWKQKEFVWIGEAKIHSGYDYLWDGFLQLTTRYSTGTNSCNHGGMLVYIRNVDANSVVHRWNEELNTRAFDDGEKVAAHVDSKNSLRLTSTHKHKKSGLPYVTRHFGVVLHVGPEDKSARNRKAK</sequence>
<gene>
    <name evidence="1" type="ORF">RDV84_23830</name>
</gene>
<name>A0ABY9P7T5_9GAMM</name>
<evidence type="ECO:0000313" key="2">
    <source>
        <dbReference type="Proteomes" id="UP001229313"/>
    </source>
</evidence>
<dbReference type="EMBL" id="CP133568">
    <property type="protein sequence ID" value="WMT02956.1"/>
    <property type="molecule type" value="Genomic_DNA"/>
</dbReference>
<evidence type="ECO:0000313" key="1">
    <source>
        <dbReference type="EMBL" id="WMT02956.1"/>
    </source>
</evidence>
<dbReference type="RefSeq" id="WP_309151853.1">
    <property type="nucleotide sequence ID" value="NZ_CP133568.1"/>
</dbReference>